<protein>
    <recommendedName>
        <fullName evidence="8 18">3-dehydroquinate synthase</fullName>
        <shortName evidence="18">DHQS</shortName>
        <ecNumber evidence="7 18">4.2.3.4</ecNumber>
    </recommendedName>
</protein>
<dbReference type="GO" id="GO:0046872">
    <property type="term" value="F:metal ion binding"/>
    <property type="evidence" value="ECO:0007669"/>
    <property type="project" value="UniProtKB-KW"/>
</dbReference>
<comment type="catalytic activity">
    <reaction evidence="1 18">
        <text>7-phospho-2-dehydro-3-deoxy-D-arabino-heptonate = 3-dehydroquinate + phosphate</text>
        <dbReference type="Rhea" id="RHEA:21968"/>
        <dbReference type="ChEBI" id="CHEBI:32364"/>
        <dbReference type="ChEBI" id="CHEBI:43474"/>
        <dbReference type="ChEBI" id="CHEBI:58394"/>
        <dbReference type="EC" id="4.2.3.4"/>
    </reaction>
</comment>
<dbReference type="SUPFAM" id="SSF56796">
    <property type="entry name" value="Dehydroquinate synthase-like"/>
    <property type="match status" value="1"/>
</dbReference>
<feature type="binding site" evidence="18">
    <location>
        <position position="246"/>
    </location>
    <ligand>
        <name>Zn(2+)</name>
        <dbReference type="ChEBI" id="CHEBI:29105"/>
    </ligand>
</feature>
<dbReference type="HAMAP" id="MF_00110">
    <property type="entry name" value="DHQ_synthase"/>
    <property type="match status" value="1"/>
</dbReference>
<feature type="domain" description="3-dehydroquinate synthase N-terminal" evidence="19">
    <location>
        <begin position="68"/>
        <end position="178"/>
    </location>
</feature>
<evidence type="ECO:0000256" key="9">
    <source>
        <dbReference type="ARBA" id="ARBA00022490"/>
    </source>
</evidence>
<evidence type="ECO:0000256" key="5">
    <source>
        <dbReference type="ARBA" id="ARBA00004661"/>
    </source>
</evidence>
<dbReference type="InterPro" id="IPR050071">
    <property type="entry name" value="Dehydroquinate_synthase"/>
</dbReference>
<evidence type="ECO:0000256" key="8">
    <source>
        <dbReference type="ARBA" id="ARBA00017684"/>
    </source>
</evidence>
<feature type="binding site" evidence="18">
    <location>
        <position position="152"/>
    </location>
    <ligand>
        <name>NAD(+)</name>
        <dbReference type="ChEBI" id="CHEBI:57540"/>
    </ligand>
</feature>
<dbReference type="GO" id="GO:0005737">
    <property type="term" value="C:cytoplasm"/>
    <property type="evidence" value="ECO:0007669"/>
    <property type="project" value="UniProtKB-SubCell"/>
</dbReference>
<comment type="cofactor">
    <cofactor evidence="2 18">
        <name>NAD(+)</name>
        <dbReference type="ChEBI" id="CHEBI:57540"/>
    </cofactor>
</comment>
<dbReference type="InterPro" id="IPR030960">
    <property type="entry name" value="DHQS/DOIS_N"/>
</dbReference>
<dbReference type="GO" id="GO:0009073">
    <property type="term" value="P:aromatic amino acid family biosynthetic process"/>
    <property type="evidence" value="ECO:0007669"/>
    <property type="project" value="UniProtKB-KW"/>
</dbReference>
<dbReference type="Pfam" id="PF01761">
    <property type="entry name" value="DHQ_synthase"/>
    <property type="match status" value="1"/>
</dbReference>
<dbReference type="EMBL" id="FOPI01000017">
    <property type="protein sequence ID" value="SFG39800.1"/>
    <property type="molecule type" value="Genomic_DNA"/>
</dbReference>
<dbReference type="GeneID" id="29802365"/>
<dbReference type="UniPathway" id="UPA00053">
    <property type="reaction ID" value="UER00085"/>
</dbReference>
<dbReference type="PANTHER" id="PTHR43622:SF7">
    <property type="entry name" value="3-DEHYDROQUINATE SYNTHASE, CHLOROPLASTIC"/>
    <property type="match status" value="1"/>
</dbReference>
<organism evidence="21 22">
    <name type="scientific">Ligilactobacillus ruminis DSM 20403 = NBRC 102161</name>
    <dbReference type="NCBI Taxonomy" id="1423798"/>
    <lineage>
        <taxon>Bacteria</taxon>
        <taxon>Bacillati</taxon>
        <taxon>Bacillota</taxon>
        <taxon>Bacilli</taxon>
        <taxon>Lactobacillales</taxon>
        <taxon>Lactobacillaceae</taxon>
        <taxon>Ligilactobacillus</taxon>
    </lineage>
</organism>
<dbReference type="Pfam" id="PF24621">
    <property type="entry name" value="DHQS_C"/>
    <property type="match status" value="1"/>
</dbReference>
<dbReference type="InterPro" id="IPR056179">
    <property type="entry name" value="DHQS_C"/>
</dbReference>
<keyword evidence="13 18" id="KW-0862">Zinc</keyword>
<comment type="pathway">
    <text evidence="5 18">Metabolic intermediate biosynthesis; chorismate biosynthesis; chorismate from D-erythrose 4-phosphate and phosphoenolpyruvate: step 2/7.</text>
</comment>
<feature type="binding site" evidence="18">
    <location>
        <position position="143"/>
    </location>
    <ligand>
        <name>NAD(+)</name>
        <dbReference type="ChEBI" id="CHEBI:57540"/>
    </ligand>
</feature>
<evidence type="ECO:0000256" key="4">
    <source>
        <dbReference type="ARBA" id="ARBA00004496"/>
    </source>
</evidence>
<evidence type="ECO:0000256" key="2">
    <source>
        <dbReference type="ARBA" id="ARBA00001911"/>
    </source>
</evidence>
<evidence type="ECO:0000256" key="3">
    <source>
        <dbReference type="ARBA" id="ARBA00001947"/>
    </source>
</evidence>
<proteinExistence type="inferred from homology"/>
<comment type="function">
    <text evidence="18">Catalyzes the conversion of 3-deoxy-D-arabino-heptulosonate 7-phosphate (DAHP) to dehydroquinate (DHQ).</text>
</comment>
<dbReference type="NCBIfam" id="TIGR01357">
    <property type="entry name" value="aroB"/>
    <property type="match status" value="1"/>
</dbReference>
<evidence type="ECO:0000256" key="10">
    <source>
        <dbReference type="ARBA" id="ARBA00022605"/>
    </source>
</evidence>
<evidence type="ECO:0000256" key="6">
    <source>
        <dbReference type="ARBA" id="ARBA00005412"/>
    </source>
</evidence>
<keyword evidence="9 18" id="KW-0963">Cytoplasm</keyword>
<dbReference type="InterPro" id="IPR030963">
    <property type="entry name" value="DHQ_synth_fam"/>
</dbReference>
<comment type="cofactor">
    <cofactor evidence="18">
        <name>Co(2+)</name>
        <dbReference type="ChEBI" id="CHEBI:48828"/>
    </cofactor>
    <cofactor evidence="18">
        <name>Zn(2+)</name>
        <dbReference type="ChEBI" id="CHEBI:29105"/>
    </cofactor>
    <text evidence="18">Binds 1 divalent metal cation per subunit. Can use either Co(2+) or Zn(2+).</text>
</comment>
<feature type="binding site" evidence="18">
    <location>
        <begin position="130"/>
        <end position="131"/>
    </location>
    <ligand>
        <name>NAD(+)</name>
        <dbReference type="ChEBI" id="CHEBI:57540"/>
    </ligand>
</feature>
<evidence type="ECO:0000256" key="7">
    <source>
        <dbReference type="ARBA" id="ARBA00013031"/>
    </source>
</evidence>
<dbReference type="GO" id="GO:0008652">
    <property type="term" value="P:amino acid biosynthetic process"/>
    <property type="evidence" value="ECO:0007669"/>
    <property type="project" value="UniProtKB-KW"/>
</dbReference>
<keyword evidence="16 18" id="KW-0456">Lyase</keyword>
<dbReference type="Proteomes" id="UP000182635">
    <property type="component" value="Unassembled WGS sequence"/>
</dbReference>
<gene>
    <name evidence="18" type="primary">aroB</name>
    <name evidence="21" type="ORF">SAMN02910432_01197</name>
</gene>
<comment type="caution">
    <text evidence="18">Lacks conserved residue(s) required for the propagation of feature annotation.</text>
</comment>
<dbReference type="FunFam" id="3.40.50.1970:FF:000007">
    <property type="entry name" value="Pentafunctional AROM polypeptide"/>
    <property type="match status" value="1"/>
</dbReference>
<dbReference type="Gene3D" id="1.20.1090.10">
    <property type="entry name" value="Dehydroquinate synthase-like - alpha domain"/>
    <property type="match status" value="1"/>
</dbReference>
<dbReference type="RefSeq" id="WP_014073036.1">
    <property type="nucleotide sequence ID" value="NZ_AYYL01000047.1"/>
</dbReference>
<evidence type="ECO:0000259" key="20">
    <source>
        <dbReference type="Pfam" id="PF24621"/>
    </source>
</evidence>
<comment type="similarity">
    <text evidence="6 18">Belongs to the sugar phosphate cyclases superfamily. Dehydroquinate synthase family.</text>
</comment>
<keyword evidence="14 18" id="KW-0520">NAD</keyword>
<sequence>MRSVAVDTKDKSYEILIEEGVLDNPAEHLEKVWTRRRCVILTDTNVYPRYAKKVSKNLSEAGFENIVITVEAGEKSKSWQTLSNVVSQIADFGLTRGDGLIALGGGVVGDLGGLCASLYMRGISFVQFPTSLLAQVDSSVGGKTAIDIAQGKNLVGTFYQPDLVLIDPLVLKTLDERVTVEGYAEVVKCAAMVGGTFWQLIEKIDDAQAILKHAPELIQRSVAFKAEVVTKDEKEGGLRKLLNFGHSIGHAVELLADGRLLHGEAISIGLAEVNRIFESRGLTEEGTTQAICDRLQAVGLPLEDELLSDSRMTDIMKHDKKVSKAALTFVFLKKIGEPEMFSVSLDELQRFIEK</sequence>
<keyword evidence="17 18" id="KW-0170">Cobalt</keyword>
<evidence type="ECO:0000256" key="12">
    <source>
        <dbReference type="ARBA" id="ARBA00022741"/>
    </source>
</evidence>
<feature type="binding site" evidence="18">
    <location>
        <position position="185"/>
    </location>
    <ligand>
        <name>Zn(2+)</name>
        <dbReference type="ChEBI" id="CHEBI:29105"/>
    </ligand>
</feature>
<keyword evidence="10 18" id="KW-0028">Amino-acid biosynthesis</keyword>
<dbReference type="InterPro" id="IPR016037">
    <property type="entry name" value="DHQ_synth_AroB"/>
</dbReference>
<evidence type="ECO:0000313" key="22">
    <source>
        <dbReference type="Proteomes" id="UP000182635"/>
    </source>
</evidence>
<dbReference type="Gene3D" id="3.40.50.1970">
    <property type="match status" value="1"/>
</dbReference>
<accession>A0A1I2RH96</accession>
<dbReference type="OrthoDB" id="9806583at2"/>
<evidence type="ECO:0000256" key="13">
    <source>
        <dbReference type="ARBA" id="ARBA00022833"/>
    </source>
</evidence>
<dbReference type="GO" id="GO:0000166">
    <property type="term" value="F:nucleotide binding"/>
    <property type="evidence" value="ECO:0007669"/>
    <property type="project" value="UniProtKB-KW"/>
</dbReference>
<evidence type="ECO:0000256" key="16">
    <source>
        <dbReference type="ARBA" id="ARBA00023239"/>
    </source>
</evidence>
<feature type="binding site" evidence="18">
    <location>
        <begin position="106"/>
        <end position="110"/>
    </location>
    <ligand>
        <name>NAD(+)</name>
        <dbReference type="ChEBI" id="CHEBI:57540"/>
    </ligand>
</feature>
<keyword evidence="15 18" id="KW-0057">Aromatic amino acid biosynthesis</keyword>
<comment type="cofactor">
    <cofactor evidence="3">
        <name>Zn(2+)</name>
        <dbReference type="ChEBI" id="CHEBI:29105"/>
    </cofactor>
</comment>
<name>A0A1I2RH96_9LACO</name>
<dbReference type="PANTHER" id="PTHR43622">
    <property type="entry name" value="3-DEHYDROQUINATE SYNTHASE"/>
    <property type="match status" value="1"/>
</dbReference>
<evidence type="ECO:0000256" key="1">
    <source>
        <dbReference type="ARBA" id="ARBA00001393"/>
    </source>
</evidence>
<reference evidence="22" key="1">
    <citation type="submission" date="2016-10" db="EMBL/GenBank/DDBJ databases">
        <authorList>
            <person name="Varghese N."/>
            <person name="Submissions S."/>
        </authorList>
    </citation>
    <scope>NUCLEOTIDE SEQUENCE [LARGE SCALE GENOMIC DNA]</scope>
    <source>
        <strain evidence="22">DSM 20403</strain>
    </source>
</reference>
<feature type="binding site" evidence="18">
    <location>
        <position position="262"/>
    </location>
    <ligand>
        <name>Zn(2+)</name>
        <dbReference type="ChEBI" id="CHEBI:29105"/>
    </ligand>
</feature>
<comment type="subcellular location">
    <subcellularLocation>
        <location evidence="4 18">Cytoplasm</location>
    </subcellularLocation>
</comment>
<evidence type="ECO:0000256" key="15">
    <source>
        <dbReference type="ARBA" id="ARBA00023141"/>
    </source>
</evidence>
<dbReference type="GO" id="GO:0009423">
    <property type="term" value="P:chorismate biosynthetic process"/>
    <property type="evidence" value="ECO:0007669"/>
    <property type="project" value="UniProtKB-UniRule"/>
</dbReference>
<keyword evidence="11 18" id="KW-0479">Metal-binding</keyword>
<dbReference type="EC" id="4.2.3.4" evidence="7 18"/>
<evidence type="ECO:0000313" key="21">
    <source>
        <dbReference type="EMBL" id="SFG39800.1"/>
    </source>
</evidence>
<evidence type="ECO:0000256" key="11">
    <source>
        <dbReference type="ARBA" id="ARBA00022723"/>
    </source>
</evidence>
<dbReference type="CDD" id="cd08195">
    <property type="entry name" value="DHQS"/>
    <property type="match status" value="1"/>
</dbReference>
<evidence type="ECO:0000256" key="18">
    <source>
        <dbReference type="HAMAP-Rule" id="MF_00110"/>
    </source>
</evidence>
<feature type="domain" description="3-dehydroquinate synthase C-terminal" evidence="20">
    <location>
        <begin position="182"/>
        <end position="322"/>
    </location>
</feature>
<dbReference type="PIRSF" id="PIRSF001455">
    <property type="entry name" value="DHQ_synth"/>
    <property type="match status" value="1"/>
</dbReference>
<dbReference type="AlphaFoldDB" id="A0A1I2RH96"/>
<evidence type="ECO:0000256" key="14">
    <source>
        <dbReference type="ARBA" id="ARBA00023027"/>
    </source>
</evidence>
<dbReference type="GO" id="GO:0003856">
    <property type="term" value="F:3-dehydroquinate synthase activity"/>
    <property type="evidence" value="ECO:0007669"/>
    <property type="project" value="UniProtKB-UniRule"/>
</dbReference>
<evidence type="ECO:0000259" key="19">
    <source>
        <dbReference type="Pfam" id="PF01761"/>
    </source>
</evidence>
<keyword evidence="12 18" id="KW-0547">Nucleotide-binding</keyword>
<evidence type="ECO:0000256" key="17">
    <source>
        <dbReference type="ARBA" id="ARBA00023285"/>
    </source>
</evidence>